<evidence type="ECO:0000313" key="9">
    <source>
        <dbReference type="EMBL" id="MDM1046929.1"/>
    </source>
</evidence>
<evidence type="ECO:0000256" key="2">
    <source>
        <dbReference type="ARBA" id="ARBA00007613"/>
    </source>
</evidence>
<evidence type="ECO:0000256" key="5">
    <source>
        <dbReference type="ARBA" id="ARBA00022692"/>
    </source>
</evidence>
<protein>
    <submittedName>
        <fullName evidence="9">TolC family protein</fullName>
    </submittedName>
</protein>
<keyword evidence="7" id="KW-0998">Cell outer membrane</keyword>
<comment type="subcellular location">
    <subcellularLocation>
        <location evidence="1">Cell outer membrane</location>
    </subcellularLocation>
</comment>
<dbReference type="Pfam" id="PF02321">
    <property type="entry name" value="OEP"/>
    <property type="match status" value="1"/>
</dbReference>
<keyword evidence="6" id="KW-0472">Membrane</keyword>
<dbReference type="Gene3D" id="1.20.1600.10">
    <property type="entry name" value="Outer membrane efflux proteins (OEP)"/>
    <property type="match status" value="1"/>
</dbReference>
<evidence type="ECO:0000256" key="6">
    <source>
        <dbReference type="ARBA" id="ARBA00023136"/>
    </source>
</evidence>
<accession>A0ABT7NIA8</accession>
<reference evidence="9" key="2">
    <citation type="journal article" date="2022" name="Sci. Total Environ.">
        <title>Prevalence, transmission, and molecular epidemiology of tet(X)-positive bacteria among humans, animals, and environmental niches in China: An epidemiological, and genomic-based study.</title>
        <authorList>
            <person name="Dong N."/>
            <person name="Zeng Y."/>
            <person name="Cai C."/>
            <person name="Sun C."/>
            <person name="Lu J."/>
            <person name="Liu C."/>
            <person name="Zhou H."/>
            <person name="Sun Q."/>
            <person name="Shu L."/>
            <person name="Wang H."/>
            <person name="Wang Y."/>
            <person name="Wang S."/>
            <person name="Wu C."/>
            <person name="Chan E.W."/>
            <person name="Chen G."/>
            <person name="Shen Z."/>
            <person name="Chen S."/>
            <person name="Zhang R."/>
        </authorList>
    </citation>
    <scope>NUCLEOTIDE SEQUENCE</scope>
    <source>
        <strain evidence="9">R1692</strain>
    </source>
</reference>
<proteinExistence type="inferred from homology"/>
<feature type="coiled-coil region" evidence="8">
    <location>
        <begin position="327"/>
        <end position="354"/>
    </location>
</feature>
<dbReference type="InterPro" id="IPR051906">
    <property type="entry name" value="TolC-like"/>
</dbReference>
<evidence type="ECO:0000256" key="7">
    <source>
        <dbReference type="ARBA" id="ARBA00023237"/>
    </source>
</evidence>
<gene>
    <name evidence="9" type="ORF">HX018_01545</name>
</gene>
<evidence type="ECO:0000256" key="8">
    <source>
        <dbReference type="SAM" id="Coils"/>
    </source>
</evidence>
<evidence type="ECO:0000256" key="1">
    <source>
        <dbReference type="ARBA" id="ARBA00004442"/>
    </source>
</evidence>
<keyword evidence="5" id="KW-0812">Transmembrane</keyword>
<keyword evidence="8" id="KW-0175">Coiled coil</keyword>
<dbReference type="Proteomes" id="UP001170954">
    <property type="component" value="Unassembled WGS sequence"/>
</dbReference>
<reference evidence="9" key="1">
    <citation type="submission" date="2020-06" db="EMBL/GenBank/DDBJ databases">
        <authorList>
            <person name="Dong N."/>
        </authorList>
    </citation>
    <scope>NUCLEOTIDE SEQUENCE</scope>
    <source>
        <strain evidence="9">R1692</strain>
    </source>
</reference>
<dbReference type="EMBL" id="JACAGK010000003">
    <property type="protein sequence ID" value="MDM1046929.1"/>
    <property type="molecule type" value="Genomic_DNA"/>
</dbReference>
<dbReference type="PANTHER" id="PTHR30026:SF20">
    <property type="entry name" value="OUTER MEMBRANE PROTEIN TOLC"/>
    <property type="match status" value="1"/>
</dbReference>
<keyword evidence="10" id="KW-1185">Reference proteome</keyword>
<evidence type="ECO:0000256" key="3">
    <source>
        <dbReference type="ARBA" id="ARBA00022448"/>
    </source>
</evidence>
<comment type="similarity">
    <text evidence="2">Belongs to the outer membrane factor (OMF) (TC 1.B.17) family.</text>
</comment>
<name>A0ABT7NIA8_9SPHI</name>
<dbReference type="SUPFAM" id="SSF56954">
    <property type="entry name" value="Outer membrane efflux proteins (OEP)"/>
    <property type="match status" value="1"/>
</dbReference>
<dbReference type="RefSeq" id="WP_149524597.1">
    <property type="nucleotide sequence ID" value="NZ_CP030848.1"/>
</dbReference>
<sequence>MKKIVSVILLILPVWVAAQSLSIEQLWGELSKNNSLQQWQVETAIKQEELSEQKKTRIPVFYIDANLQHNLIIPTTPVPAIAFDPTAPNGAIIPLKFATKWSSKVGVQMEWDIFDPKRTVTQQQKQIEINKSTIEQVRQTEQWRKDATLAYAAVVLASEQYALAVEDSIAYQKILAVVKSRYEEGREGTSEYVQAQQELERKRITLYEAWSVLVDSDLELGRYQDLDTTKVLSSNMQDIRQFIQALQLHNYDLEMLKLDQQMNELQQRSLKKELLPTLKLNAYLGEQFYSNEFRLDRGSDWFGNSFVNLALRIPLSTYFTLQPSLRKNNLQQQLTSLQLEEEQLNDRIQSQQKTVKLQAAEKKLAAYQRIERLALENKATKEKAFHAGRILLTELMQAYASYNQAKKDLWQAEYDHLKIALEE</sequence>
<organism evidence="9 10">
    <name type="scientific">Sphingobacterium hotanense</name>
    <dbReference type="NCBI Taxonomy" id="649196"/>
    <lineage>
        <taxon>Bacteria</taxon>
        <taxon>Pseudomonadati</taxon>
        <taxon>Bacteroidota</taxon>
        <taxon>Sphingobacteriia</taxon>
        <taxon>Sphingobacteriales</taxon>
        <taxon>Sphingobacteriaceae</taxon>
        <taxon>Sphingobacterium</taxon>
    </lineage>
</organism>
<evidence type="ECO:0000256" key="4">
    <source>
        <dbReference type="ARBA" id="ARBA00022452"/>
    </source>
</evidence>
<keyword evidence="4" id="KW-1134">Transmembrane beta strand</keyword>
<dbReference type="InterPro" id="IPR003423">
    <property type="entry name" value="OMP_efflux"/>
</dbReference>
<evidence type="ECO:0000313" key="10">
    <source>
        <dbReference type="Proteomes" id="UP001170954"/>
    </source>
</evidence>
<comment type="caution">
    <text evidence="9">The sequence shown here is derived from an EMBL/GenBank/DDBJ whole genome shotgun (WGS) entry which is preliminary data.</text>
</comment>
<keyword evidence="3" id="KW-0813">Transport</keyword>
<dbReference type="PANTHER" id="PTHR30026">
    <property type="entry name" value="OUTER MEMBRANE PROTEIN TOLC"/>
    <property type="match status" value="1"/>
</dbReference>